<reference evidence="2" key="1">
    <citation type="submission" date="2016-03" db="EMBL/GenBank/DDBJ databases">
        <title>Updated assembly of Pseudogymnoascus destructans, the fungus causing white-nose syndrome of bats.</title>
        <authorList>
            <person name="Palmer J.M."/>
            <person name="Drees K.P."/>
            <person name="Foster J.T."/>
            <person name="Lindner D.L."/>
        </authorList>
    </citation>
    <scope>NUCLEOTIDE SEQUENCE [LARGE SCALE GENOMIC DNA]</scope>
    <source>
        <strain evidence="2">20631-21</strain>
    </source>
</reference>
<protein>
    <recommendedName>
        <fullName evidence="1">C2H2-type domain-containing protein</fullName>
    </recommendedName>
</protein>
<dbReference type="InterPro" id="IPR013087">
    <property type="entry name" value="Znf_C2H2_type"/>
</dbReference>
<gene>
    <name evidence="2" type="ORF">VC83_03929</name>
</gene>
<feature type="domain" description="C2H2-type" evidence="1">
    <location>
        <begin position="87"/>
        <end position="110"/>
    </location>
</feature>
<dbReference type="VEuPathDB" id="FungiDB:GMDG_06230"/>
<organism evidence="2">
    <name type="scientific">Pseudogymnoascus destructans</name>
    <dbReference type="NCBI Taxonomy" id="655981"/>
    <lineage>
        <taxon>Eukaryota</taxon>
        <taxon>Fungi</taxon>
        <taxon>Dikarya</taxon>
        <taxon>Ascomycota</taxon>
        <taxon>Pezizomycotina</taxon>
        <taxon>Leotiomycetes</taxon>
        <taxon>Thelebolales</taxon>
        <taxon>Thelebolaceae</taxon>
        <taxon>Pseudogymnoascus</taxon>
    </lineage>
</organism>
<dbReference type="Proteomes" id="UP000077154">
    <property type="component" value="Unassembled WGS sequence"/>
</dbReference>
<evidence type="ECO:0000259" key="1">
    <source>
        <dbReference type="PROSITE" id="PS00028"/>
    </source>
</evidence>
<dbReference type="PROSITE" id="PS00028">
    <property type="entry name" value="ZINC_FINGER_C2H2_1"/>
    <property type="match status" value="1"/>
</dbReference>
<dbReference type="OrthoDB" id="3435944at2759"/>
<sequence>MNHFQEQPQRRVFEPCPVPPPTILITPTDNVNPATTVNTLRAMHLVTPQTSEIYTSQSQGLPQLGNPNAHQLCYSGKRTYPHDPVRCKLDQCSQQFNTVIDLKSHQNECHRDTLHTLMVKFENKDYIPEDDEMFAYLVLAGIRFIWSRKLDHPRISARNILISPKGEVKIDHTDFPSSDGQTSENMGCLKTLMLCMMHEQSAVPVQPWSAEAGHFMTATSWASPYELSDHVFIARCSSTATVLNPLCMLSHFLVNENVTLCQGFDGRKIEPTSRDAWERSTS</sequence>
<name>A0A177AC82_9PEZI</name>
<dbReference type="GeneID" id="36287002"/>
<dbReference type="RefSeq" id="XP_024325002.1">
    <property type="nucleotide sequence ID" value="XM_024467567.1"/>
</dbReference>
<dbReference type="AlphaFoldDB" id="A0A177AC82"/>
<proteinExistence type="predicted"/>
<evidence type="ECO:0000313" key="2">
    <source>
        <dbReference type="EMBL" id="OAF59719.1"/>
    </source>
</evidence>
<accession>A0A177AC82</accession>
<dbReference type="EMBL" id="KV441393">
    <property type="protein sequence ID" value="OAF59719.1"/>
    <property type="molecule type" value="Genomic_DNA"/>
</dbReference>